<evidence type="ECO:0000313" key="2">
    <source>
        <dbReference type="EMBL" id="CAP62095.1"/>
    </source>
</evidence>
<accession>B2AF78</accession>
<dbReference type="RefSeq" id="XP_001904317.1">
    <property type="nucleotide sequence ID" value="XM_001904282.1"/>
</dbReference>
<dbReference type="EMBL" id="CU633457">
    <property type="protein sequence ID" value="CAP62095.1"/>
    <property type="molecule type" value="Genomic_DNA"/>
</dbReference>
<evidence type="ECO:0000256" key="1">
    <source>
        <dbReference type="SAM" id="MobiDB-lite"/>
    </source>
</evidence>
<name>B2AF78_PODAN</name>
<protein>
    <submittedName>
        <fullName evidence="2">Podospora anserina S mat+ genomic DNA chromosome 5, supercontig 1</fullName>
    </submittedName>
</protein>
<proteinExistence type="predicted"/>
<dbReference type="HOGENOM" id="CLU_092520_0_0_1"/>
<feature type="compositionally biased region" description="Polar residues" evidence="1">
    <location>
        <begin position="29"/>
        <end position="38"/>
    </location>
</feature>
<dbReference type="GeneID" id="6188352"/>
<reference evidence="2" key="1">
    <citation type="journal article" date="2008" name="Genome Biol.">
        <title>The genome sequence of the model ascomycete fungus Podospora anserina.</title>
        <authorList>
            <person name="Espagne E."/>
            <person name="Lespinet O."/>
            <person name="Malagnac F."/>
            <person name="Da Silva C."/>
            <person name="Jaillon O."/>
            <person name="Porcel B.M."/>
            <person name="Couloux A."/>
            <person name="Aury J.-M."/>
            <person name="Segurens B."/>
            <person name="Poulain J."/>
            <person name="Anthouard V."/>
            <person name="Grossetete S."/>
            <person name="Khalili H."/>
            <person name="Coppin E."/>
            <person name="Dequard-Chablat M."/>
            <person name="Picard M."/>
            <person name="Contamine V."/>
            <person name="Arnaise S."/>
            <person name="Bourdais A."/>
            <person name="Berteaux-Lecellier V."/>
            <person name="Gautheret D."/>
            <person name="de Vries R.P."/>
            <person name="Battaglia E."/>
            <person name="Coutinho P.M."/>
            <person name="Danchin E.G.J."/>
            <person name="Henrissat B."/>
            <person name="El Khoury R."/>
            <person name="Sainsard-Chanet A."/>
            <person name="Boivin A."/>
            <person name="Pinan-Lucarre B."/>
            <person name="Sellem C.H."/>
            <person name="Debuchy R."/>
            <person name="Wincker P."/>
            <person name="Weissenbach J."/>
            <person name="Silar P."/>
        </authorList>
    </citation>
    <scope>NUCLEOTIDE SEQUENCE [LARGE SCALE GENOMIC DNA]</scope>
    <source>
        <strain evidence="2">S mat+</strain>
    </source>
</reference>
<gene>
    <name evidence="2" type="ORF">PODANS_5_300</name>
</gene>
<sequence>MAGRDHDARRLANPTIHRSPQTLHRETLKSSIEPSPTHRQPWFRKTCTPNSAAGYSGSGSRMMWVEGPDSPGNPFLSQAALKAVDGVMNAGIPCISYFCKSRYSFAGSGRSGSKSALSHRDAAVVCLLYSIIRQLAWVLPREGFKAGKNLDGDQFAKLNGTLHSLPTALNIIKALLEYTPPVISWVIDGLQFTGDKESMGKLWNLITLLREHMQDSRRVSKTLFTTDGRNQVLVRGTTARERVDALGLVRARGGKAFPGAVYM</sequence>
<dbReference type="KEGG" id="pan:PODANSg1335"/>
<feature type="compositionally biased region" description="Basic and acidic residues" evidence="1">
    <location>
        <begin position="1"/>
        <end position="10"/>
    </location>
</feature>
<reference evidence="2" key="2">
    <citation type="submission" date="2008-07" db="EMBL/GenBank/DDBJ databases">
        <authorList>
            <person name="Genoscope - CEA"/>
        </authorList>
    </citation>
    <scope>NUCLEOTIDE SEQUENCE</scope>
    <source>
        <strain evidence="2">S mat+</strain>
    </source>
</reference>
<dbReference type="AlphaFoldDB" id="B2AF78"/>
<feature type="region of interest" description="Disordered" evidence="1">
    <location>
        <begin position="1"/>
        <end position="44"/>
    </location>
</feature>
<dbReference type="VEuPathDB" id="FungiDB:PODANS_5_300"/>
<organism evidence="2">
    <name type="scientific">Podospora anserina (strain S / ATCC MYA-4624 / DSM 980 / FGSC 10383)</name>
    <name type="common">Pleurage anserina</name>
    <dbReference type="NCBI Taxonomy" id="515849"/>
    <lineage>
        <taxon>Eukaryota</taxon>
        <taxon>Fungi</taxon>
        <taxon>Dikarya</taxon>
        <taxon>Ascomycota</taxon>
        <taxon>Pezizomycotina</taxon>
        <taxon>Sordariomycetes</taxon>
        <taxon>Sordariomycetidae</taxon>
        <taxon>Sordariales</taxon>
        <taxon>Podosporaceae</taxon>
        <taxon>Podospora</taxon>
        <taxon>Podospora anserina</taxon>
    </lineage>
</organism>
<dbReference type="OrthoDB" id="4582928at2759"/>